<gene>
    <name evidence="1" type="ORF">SPARVUS_LOCUS5427078</name>
</gene>
<reference evidence="1" key="1">
    <citation type="submission" date="2023-05" db="EMBL/GenBank/DDBJ databases">
        <authorList>
            <person name="Stuckert A."/>
        </authorList>
    </citation>
    <scope>NUCLEOTIDE SEQUENCE</scope>
</reference>
<dbReference type="EMBL" id="CATNWA010011282">
    <property type="protein sequence ID" value="CAI9561466.1"/>
    <property type="molecule type" value="Genomic_DNA"/>
</dbReference>
<evidence type="ECO:0000313" key="2">
    <source>
        <dbReference type="Proteomes" id="UP001162483"/>
    </source>
</evidence>
<name>A0ABN9CQQ2_9NEOB</name>
<dbReference type="Proteomes" id="UP001162483">
    <property type="component" value="Unassembled WGS sequence"/>
</dbReference>
<organism evidence="1 2">
    <name type="scientific">Staurois parvus</name>
    <dbReference type="NCBI Taxonomy" id="386267"/>
    <lineage>
        <taxon>Eukaryota</taxon>
        <taxon>Metazoa</taxon>
        <taxon>Chordata</taxon>
        <taxon>Craniata</taxon>
        <taxon>Vertebrata</taxon>
        <taxon>Euteleostomi</taxon>
        <taxon>Amphibia</taxon>
        <taxon>Batrachia</taxon>
        <taxon>Anura</taxon>
        <taxon>Neobatrachia</taxon>
        <taxon>Ranoidea</taxon>
        <taxon>Ranidae</taxon>
        <taxon>Staurois</taxon>
    </lineage>
</organism>
<evidence type="ECO:0000313" key="1">
    <source>
        <dbReference type="EMBL" id="CAI9561466.1"/>
    </source>
</evidence>
<keyword evidence="2" id="KW-1185">Reference proteome</keyword>
<protein>
    <recommendedName>
        <fullName evidence="3">C2H2-type domain-containing protein</fullName>
    </recommendedName>
</protein>
<accession>A0ABN9CQQ2</accession>
<evidence type="ECO:0008006" key="3">
    <source>
        <dbReference type="Google" id="ProtNLM"/>
    </source>
</evidence>
<proteinExistence type="predicted"/>
<comment type="caution">
    <text evidence="1">The sequence shown here is derived from an EMBL/GenBank/DDBJ whole genome shotgun (WGS) entry which is preliminary data.</text>
</comment>
<sequence length="49" mass="5800">MSLRGARSLAPQSPHPAACRWRKQDKHLWSWCPVCTNSFGSLWHEKWQH</sequence>